<dbReference type="InterPro" id="IPR037185">
    <property type="entry name" value="EmrE-like"/>
</dbReference>
<evidence type="ECO:0000256" key="1">
    <source>
        <dbReference type="ARBA" id="ARBA00004651"/>
    </source>
</evidence>
<evidence type="ECO:0000313" key="11">
    <source>
        <dbReference type="Proteomes" id="UP000017668"/>
    </source>
</evidence>
<protein>
    <submittedName>
        <fullName evidence="10">Quaternary ammonium compound-resistance protein</fullName>
    </submittedName>
</protein>
<proteinExistence type="inferred from homology"/>
<dbReference type="Gene3D" id="1.10.3730.20">
    <property type="match status" value="1"/>
</dbReference>
<evidence type="ECO:0000256" key="9">
    <source>
        <dbReference type="SAM" id="Phobius"/>
    </source>
</evidence>
<keyword evidence="11" id="KW-1185">Reference proteome</keyword>
<keyword evidence="5 9" id="KW-1133">Transmembrane helix</keyword>
<feature type="transmembrane region" description="Helical" evidence="9">
    <location>
        <begin position="65"/>
        <end position="85"/>
    </location>
</feature>
<gene>
    <name evidence="10" type="ORF">C241_19040</name>
</gene>
<keyword evidence="3" id="KW-1003">Cell membrane</keyword>
<evidence type="ECO:0000256" key="5">
    <source>
        <dbReference type="ARBA" id="ARBA00022989"/>
    </source>
</evidence>
<keyword evidence="4 8" id="KW-0812">Transmembrane</keyword>
<evidence type="ECO:0000256" key="2">
    <source>
        <dbReference type="ARBA" id="ARBA00022448"/>
    </source>
</evidence>
<dbReference type="EMBL" id="AMQQ01000028">
    <property type="protein sequence ID" value="EKJ94475.1"/>
    <property type="molecule type" value="Genomic_DNA"/>
</dbReference>
<evidence type="ECO:0000256" key="8">
    <source>
        <dbReference type="RuleBase" id="RU003942"/>
    </source>
</evidence>
<feature type="transmembrane region" description="Helical" evidence="9">
    <location>
        <begin position="7"/>
        <end position="27"/>
    </location>
</feature>
<feature type="transmembrane region" description="Helical" evidence="9">
    <location>
        <begin position="33"/>
        <end position="53"/>
    </location>
</feature>
<dbReference type="InterPro" id="IPR000390">
    <property type="entry name" value="Small_drug/metabolite_transptr"/>
</dbReference>
<dbReference type="Pfam" id="PF00893">
    <property type="entry name" value="Multi_Drug_Res"/>
    <property type="match status" value="1"/>
</dbReference>
<name>A0ABN0HIQ9_RHILU</name>
<evidence type="ECO:0000256" key="6">
    <source>
        <dbReference type="ARBA" id="ARBA00023136"/>
    </source>
</evidence>
<evidence type="ECO:0000313" key="10">
    <source>
        <dbReference type="EMBL" id="EKJ94475.1"/>
    </source>
</evidence>
<dbReference type="InterPro" id="IPR045324">
    <property type="entry name" value="Small_multidrug_res"/>
</dbReference>
<organism evidence="10 11">
    <name type="scientific">Bradyrhizobium lupini HPC(L)</name>
    <dbReference type="NCBI Taxonomy" id="1229491"/>
    <lineage>
        <taxon>Bacteria</taxon>
        <taxon>Pseudomonadati</taxon>
        <taxon>Pseudomonadota</taxon>
        <taxon>Alphaproteobacteria</taxon>
        <taxon>Hyphomicrobiales</taxon>
        <taxon>Nitrobacteraceae</taxon>
        <taxon>Bradyrhizobium</taxon>
    </lineage>
</organism>
<keyword evidence="2" id="KW-0813">Transport</keyword>
<sequence length="116" mass="12417">MTMNTAVFTYGALVAAIVCEVIATSFLQQSQQFTRLVPTVLMALFYGAAFYLLSFTLRALPVGVAYAIWSGLGIVLISGIGYFVFRQTLDIAAVIGLGFIITGVVIVNVFSKTVGH</sequence>
<accession>A0ABN0HIQ9</accession>
<evidence type="ECO:0000256" key="4">
    <source>
        <dbReference type="ARBA" id="ARBA00022692"/>
    </source>
</evidence>
<feature type="transmembrane region" description="Helical" evidence="9">
    <location>
        <begin position="91"/>
        <end position="110"/>
    </location>
</feature>
<comment type="similarity">
    <text evidence="7 8">Belongs to the drug/metabolite transporter (DMT) superfamily. Small multidrug resistance (SMR) (TC 2.A.7.1) family.</text>
</comment>
<comment type="caution">
    <text evidence="10">The sequence shown here is derived from an EMBL/GenBank/DDBJ whole genome shotgun (WGS) entry which is preliminary data.</text>
</comment>
<reference evidence="10 11" key="1">
    <citation type="journal article" date="2013" name="Genome Announc.">
        <title>Genome Sequence of Rhizobium lupini HPC(L) Isolated from Saline Desert Soil, Kutch (Gujarat).</title>
        <authorList>
            <person name="Agarwal L."/>
            <person name="Purohit H.J."/>
        </authorList>
    </citation>
    <scope>NUCLEOTIDE SEQUENCE [LARGE SCALE GENOMIC DNA]</scope>
    <source>
        <strain evidence="11">HPC(L)</strain>
    </source>
</reference>
<evidence type="ECO:0000256" key="7">
    <source>
        <dbReference type="ARBA" id="ARBA00038032"/>
    </source>
</evidence>
<comment type="subcellular location">
    <subcellularLocation>
        <location evidence="1 8">Cell membrane</location>
        <topology evidence="1 8">Multi-pass membrane protein</topology>
    </subcellularLocation>
</comment>
<dbReference type="Proteomes" id="UP000017668">
    <property type="component" value="Unassembled WGS sequence"/>
</dbReference>
<dbReference type="PANTHER" id="PTHR30561:SF1">
    <property type="entry name" value="MULTIDRUG TRANSPORTER EMRE"/>
    <property type="match status" value="1"/>
</dbReference>
<keyword evidence="6 9" id="KW-0472">Membrane</keyword>
<dbReference type="PANTHER" id="PTHR30561">
    <property type="entry name" value="SMR FAMILY PROTON-DEPENDENT DRUG EFFLUX TRANSPORTER SUGE"/>
    <property type="match status" value="1"/>
</dbReference>
<evidence type="ECO:0000256" key="3">
    <source>
        <dbReference type="ARBA" id="ARBA00022475"/>
    </source>
</evidence>
<dbReference type="SUPFAM" id="SSF103481">
    <property type="entry name" value="Multidrug resistance efflux transporter EmrE"/>
    <property type="match status" value="1"/>
</dbReference>